<dbReference type="AlphaFoldDB" id="A0A251TA41"/>
<sequence length="68" mass="8263">MFSKRIYQALCYIIAFCCHRQIARLKRRLAPLKSITSCIIMLKKDGKMMRQKLNMQLLFNIKRRQWQS</sequence>
<reference evidence="2" key="2">
    <citation type="submission" date="2017-02" db="EMBL/GenBank/DDBJ databases">
        <title>Sunflower complete genome.</title>
        <authorList>
            <person name="Langlade N."/>
            <person name="Munos S."/>
        </authorList>
    </citation>
    <scope>NUCLEOTIDE SEQUENCE [LARGE SCALE GENOMIC DNA]</scope>
    <source>
        <tissue evidence="2">Leaves</tissue>
    </source>
</reference>
<organism evidence="2 3">
    <name type="scientific">Helianthus annuus</name>
    <name type="common">Common sunflower</name>
    <dbReference type="NCBI Taxonomy" id="4232"/>
    <lineage>
        <taxon>Eukaryota</taxon>
        <taxon>Viridiplantae</taxon>
        <taxon>Streptophyta</taxon>
        <taxon>Embryophyta</taxon>
        <taxon>Tracheophyta</taxon>
        <taxon>Spermatophyta</taxon>
        <taxon>Magnoliopsida</taxon>
        <taxon>eudicotyledons</taxon>
        <taxon>Gunneridae</taxon>
        <taxon>Pentapetalae</taxon>
        <taxon>asterids</taxon>
        <taxon>campanulids</taxon>
        <taxon>Asterales</taxon>
        <taxon>Asteraceae</taxon>
        <taxon>Asteroideae</taxon>
        <taxon>Heliantheae alliance</taxon>
        <taxon>Heliantheae</taxon>
        <taxon>Helianthus</taxon>
    </lineage>
</organism>
<protein>
    <submittedName>
        <fullName evidence="2">Uncharacterized protein</fullName>
    </submittedName>
</protein>
<gene>
    <name evidence="2" type="ORF">HannXRQ_Chr11g0332581</name>
    <name evidence="1" type="ORF">HanXRQr2_Chr11g0478081</name>
</gene>
<name>A0A251TA41_HELAN</name>
<evidence type="ECO:0000313" key="3">
    <source>
        <dbReference type="Proteomes" id="UP000215914"/>
    </source>
</evidence>
<dbReference type="Proteomes" id="UP000215914">
    <property type="component" value="Chromosome 11"/>
</dbReference>
<dbReference type="EMBL" id="CM007900">
    <property type="protein sequence ID" value="OTG07629.1"/>
    <property type="molecule type" value="Genomic_DNA"/>
</dbReference>
<keyword evidence="3" id="KW-1185">Reference proteome</keyword>
<evidence type="ECO:0000313" key="1">
    <source>
        <dbReference type="EMBL" id="KAF5780975.1"/>
    </source>
</evidence>
<reference evidence="1" key="3">
    <citation type="submission" date="2020-06" db="EMBL/GenBank/DDBJ databases">
        <title>Helianthus annuus Genome sequencing and assembly Release 2.</title>
        <authorList>
            <person name="Gouzy J."/>
            <person name="Langlade N."/>
            <person name="Munos S."/>
        </authorList>
    </citation>
    <scope>NUCLEOTIDE SEQUENCE</scope>
    <source>
        <tissue evidence="1">Leaves</tissue>
    </source>
</reference>
<proteinExistence type="predicted"/>
<evidence type="ECO:0000313" key="2">
    <source>
        <dbReference type="EMBL" id="OTG07629.1"/>
    </source>
</evidence>
<dbReference type="InParanoid" id="A0A251TA41"/>
<accession>A0A251TA41</accession>
<dbReference type="EMBL" id="MNCJ02000326">
    <property type="protein sequence ID" value="KAF5780975.1"/>
    <property type="molecule type" value="Genomic_DNA"/>
</dbReference>
<dbReference type="Gramene" id="mRNA:HanXRQr2_Chr11g0478081">
    <property type="protein sequence ID" value="mRNA:HanXRQr2_Chr11g0478081"/>
    <property type="gene ID" value="HanXRQr2_Chr11g0478081"/>
</dbReference>
<reference evidence="1 3" key="1">
    <citation type="journal article" date="2017" name="Nature">
        <title>The sunflower genome provides insights into oil metabolism, flowering and Asterid evolution.</title>
        <authorList>
            <person name="Badouin H."/>
            <person name="Gouzy J."/>
            <person name="Grassa C.J."/>
            <person name="Murat F."/>
            <person name="Staton S.E."/>
            <person name="Cottret L."/>
            <person name="Lelandais-Briere C."/>
            <person name="Owens G.L."/>
            <person name="Carrere S."/>
            <person name="Mayjonade B."/>
            <person name="Legrand L."/>
            <person name="Gill N."/>
            <person name="Kane N.C."/>
            <person name="Bowers J.E."/>
            <person name="Hubner S."/>
            <person name="Bellec A."/>
            <person name="Berard A."/>
            <person name="Berges H."/>
            <person name="Blanchet N."/>
            <person name="Boniface M.C."/>
            <person name="Brunel D."/>
            <person name="Catrice O."/>
            <person name="Chaidir N."/>
            <person name="Claudel C."/>
            <person name="Donnadieu C."/>
            <person name="Faraut T."/>
            <person name="Fievet G."/>
            <person name="Helmstetter N."/>
            <person name="King M."/>
            <person name="Knapp S.J."/>
            <person name="Lai Z."/>
            <person name="Le Paslier M.C."/>
            <person name="Lippi Y."/>
            <person name="Lorenzon L."/>
            <person name="Mandel J.R."/>
            <person name="Marage G."/>
            <person name="Marchand G."/>
            <person name="Marquand E."/>
            <person name="Bret-Mestries E."/>
            <person name="Morien E."/>
            <person name="Nambeesan S."/>
            <person name="Nguyen T."/>
            <person name="Pegot-Espagnet P."/>
            <person name="Pouilly N."/>
            <person name="Raftis F."/>
            <person name="Sallet E."/>
            <person name="Schiex T."/>
            <person name="Thomas J."/>
            <person name="Vandecasteele C."/>
            <person name="Vares D."/>
            <person name="Vear F."/>
            <person name="Vautrin S."/>
            <person name="Crespi M."/>
            <person name="Mangin B."/>
            <person name="Burke J.M."/>
            <person name="Salse J."/>
            <person name="Munos S."/>
            <person name="Vincourt P."/>
            <person name="Rieseberg L.H."/>
            <person name="Langlade N.B."/>
        </authorList>
    </citation>
    <scope>NUCLEOTIDE SEQUENCE [LARGE SCALE GENOMIC DNA]</scope>
    <source>
        <strain evidence="3">cv. SF193</strain>
        <tissue evidence="1">Leaves</tissue>
    </source>
</reference>